<evidence type="ECO:0000259" key="7">
    <source>
        <dbReference type="Pfam" id="PF04542"/>
    </source>
</evidence>
<dbReference type="InterPro" id="IPR013324">
    <property type="entry name" value="RNA_pol_sigma_r3/r4-like"/>
</dbReference>
<dbReference type="InterPro" id="IPR013249">
    <property type="entry name" value="RNA_pol_sigma70_r4_t2"/>
</dbReference>
<dbReference type="Proteomes" id="UP000230232">
    <property type="component" value="Unassembled WGS sequence"/>
</dbReference>
<evidence type="ECO:0000256" key="3">
    <source>
        <dbReference type="ARBA" id="ARBA00023082"/>
    </source>
</evidence>
<dbReference type="PANTHER" id="PTHR43133">
    <property type="entry name" value="RNA POLYMERASE ECF-TYPE SIGMA FACTO"/>
    <property type="match status" value="1"/>
</dbReference>
<dbReference type="Gene3D" id="1.10.1740.10">
    <property type="match status" value="1"/>
</dbReference>
<keyword evidence="2 6" id="KW-0805">Transcription regulation</keyword>
<dbReference type="GO" id="GO:0016987">
    <property type="term" value="F:sigma factor activity"/>
    <property type="evidence" value="ECO:0007669"/>
    <property type="project" value="UniProtKB-KW"/>
</dbReference>
<feature type="domain" description="RNA polymerase sigma-70 region 2" evidence="7">
    <location>
        <begin position="12"/>
        <end position="78"/>
    </location>
</feature>
<evidence type="ECO:0000313" key="10">
    <source>
        <dbReference type="Proteomes" id="UP000230232"/>
    </source>
</evidence>
<evidence type="ECO:0000259" key="8">
    <source>
        <dbReference type="Pfam" id="PF08281"/>
    </source>
</evidence>
<dbReference type="GO" id="GO:0006352">
    <property type="term" value="P:DNA-templated transcription initiation"/>
    <property type="evidence" value="ECO:0007669"/>
    <property type="project" value="InterPro"/>
</dbReference>
<dbReference type="InterPro" id="IPR000838">
    <property type="entry name" value="RNA_pol_sigma70_ECF_CS"/>
</dbReference>
<evidence type="ECO:0000313" key="9">
    <source>
        <dbReference type="EMBL" id="PIR41105.1"/>
    </source>
</evidence>
<keyword evidence="3 6" id="KW-0731">Sigma factor</keyword>
<comment type="similarity">
    <text evidence="1 6">Belongs to the sigma-70 factor family. ECF subfamily.</text>
</comment>
<dbReference type="EMBL" id="PCXO01000012">
    <property type="protein sequence ID" value="PIR41105.1"/>
    <property type="molecule type" value="Genomic_DNA"/>
</dbReference>
<protein>
    <recommendedName>
        <fullName evidence="6">RNA polymerase sigma factor</fullName>
    </recommendedName>
</protein>
<dbReference type="InterPro" id="IPR013325">
    <property type="entry name" value="RNA_pol_sigma_r2"/>
</dbReference>
<dbReference type="InterPro" id="IPR014284">
    <property type="entry name" value="RNA_pol_sigma-70_dom"/>
</dbReference>
<dbReference type="InterPro" id="IPR039425">
    <property type="entry name" value="RNA_pol_sigma-70-like"/>
</dbReference>
<dbReference type="SUPFAM" id="SSF88946">
    <property type="entry name" value="Sigma2 domain of RNA polymerase sigma factors"/>
    <property type="match status" value="1"/>
</dbReference>
<gene>
    <name evidence="9" type="ORF">COV31_03110</name>
</gene>
<dbReference type="InterPro" id="IPR007627">
    <property type="entry name" value="RNA_pol_sigma70_r2"/>
</dbReference>
<sequence>MNKEAIQSFQSIVEQYERRIINFHYRFVGNRQDAEDLAQETFIKAYKKLDTLKDKAKLRSWLFQIARNISIDHFRKHKDREVALENEALQHFAQLAFVDYKTQETQNALKEELDACLKRLSDQDRRIIKLLYYEGFSYKEISQTLGINQNTLKSRLHRVRQALLAVIRKNEYINETIAPNYRA</sequence>
<dbReference type="SUPFAM" id="SSF88659">
    <property type="entry name" value="Sigma3 and sigma4 domains of RNA polymerase sigma factors"/>
    <property type="match status" value="1"/>
</dbReference>
<dbReference type="Pfam" id="PF04542">
    <property type="entry name" value="Sigma70_r2"/>
    <property type="match status" value="1"/>
</dbReference>
<evidence type="ECO:0000256" key="6">
    <source>
        <dbReference type="RuleBase" id="RU000716"/>
    </source>
</evidence>
<dbReference type="GO" id="GO:0003677">
    <property type="term" value="F:DNA binding"/>
    <property type="evidence" value="ECO:0007669"/>
    <property type="project" value="UniProtKB-KW"/>
</dbReference>
<dbReference type="InterPro" id="IPR036388">
    <property type="entry name" value="WH-like_DNA-bd_sf"/>
</dbReference>
<accession>A0A2H0R5L6</accession>
<proteinExistence type="inferred from homology"/>
<dbReference type="PROSITE" id="PS01063">
    <property type="entry name" value="SIGMA70_ECF"/>
    <property type="match status" value="1"/>
</dbReference>
<evidence type="ECO:0000256" key="4">
    <source>
        <dbReference type="ARBA" id="ARBA00023125"/>
    </source>
</evidence>
<dbReference type="AlphaFoldDB" id="A0A2H0R5L6"/>
<keyword evidence="4 6" id="KW-0238">DNA-binding</keyword>
<dbReference type="Pfam" id="PF08281">
    <property type="entry name" value="Sigma70_r4_2"/>
    <property type="match status" value="1"/>
</dbReference>
<feature type="domain" description="RNA polymerase sigma factor 70 region 4 type 2" evidence="8">
    <location>
        <begin position="111"/>
        <end position="163"/>
    </location>
</feature>
<dbReference type="PANTHER" id="PTHR43133:SF8">
    <property type="entry name" value="RNA POLYMERASE SIGMA FACTOR HI_1459-RELATED"/>
    <property type="match status" value="1"/>
</dbReference>
<keyword evidence="5 6" id="KW-0804">Transcription</keyword>
<evidence type="ECO:0000256" key="1">
    <source>
        <dbReference type="ARBA" id="ARBA00010641"/>
    </source>
</evidence>
<dbReference type="CDD" id="cd06171">
    <property type="entry name" value="Sigma70_r4"/>
    <property type="match status" value="1"/>
</dbReference>
<evidence type="ECO:0000256" key="5">
    <source>
        <dbReference type="ARBA" id="ARBA00023163"/>
    </source>
</evidence>
<name>A0A2H0R5L6_9BACT</name>
<dbReference type="NCBIfam" id="TIGR02937">
    <property type="entry name" value="sigma70-ECF"/>
    <property type="match status" value="1"/>
</dbReference>
<organism evidence="9 10">
    <name type="scientific">Candidatus Yanofskybacteria bacterium CG10_big_fil_rev_8_21_14_0_10_46_23</name>
    <dbReference type="NCBI Taxonomy" id="1975098"/>
    <lineage>
        <taxon>Bacteria</taxon>
        <taxon>Candidatus Yanofskyibacteriota</taxon>
    </lineage>
</organism>
<reference evidence="9 10" key="1">
    <citation type="submission" date="2017-09" db="EMBL/GenBank/DDBJ databases">
        <title>Depth-based differentiation of microbial function through sediment-hosted aquifers and enrichment of novel symbionts in the deep terrestrial subsurface.</title>
        <authorList>
            <person name="Probst A.J."/>
            <person name="Ladd B."/>
            <person name="Jarett J.K."/>
            <person name="Geller-Mcgrath D.E."/>
            <person name="Sieber C.M."/>
            <person name="Emerson J.B."/>
            <person name="Anantharaman K."/>
            <person name="Thomas B.C."/>
            <person name="Malmstrom R."/>
            <person name="Stieglmeier M."/>
            <person name="Klingl A."/>
            <person name="Woyke T."/>
            <person name="Ryan C.M."/>
            <person name="Banfield J.F."/>
        </authorList>
    </citation>
    <scope>NUCLEOTIDE SEQUENCE [LARGE SCALE GENOMIC DNA]</scope>
    <source>
        <strain evidence="9">CG10_big_fil_rev_8_21_14_0_10_46_23</strain>
    </source>
</reference>
<comment type="caution">
    <text evidence="9">The sequence shown here is derived from an EMBL/GenBank/DDBJ whole genome shotgun (WGS) entry which is preliminary data.</text>
</comment>
<evidence type="ECO:0000256" key="2">
    <source>
        <dbReference type="ARBA" id="ARBA00023015"/>
    </source>
</evidence>
<dbReference type="Gene3D" id="1.10.10.10">
    <property type="entry name" value="Winged helix-like DNA-binding domain superfamily/Winged helix DNA-binding domain"/>
    <property type="match status" value="1"/>
</dbReference>